<accession>A0AAX6HP12</accession>
<dbReference type="AlphaFoldDB" id="A0AAX6HP12"/>
<reference evidence="1" key="2">
    <citation type="submission" date="2023-04" db="EMBL/GenBank/DDBJ databases">
        <authorList>
            <person name="Bruccoleri R.E."/>
            <person name="Oakeley E.J."/>
            <person name="Faust A.-M."/>
            <person name="Dessus-Babus S."/>
            <person name="Altorfer M."/>
            <person name="Burckhardt D."/>
            <person name="Oertli M."/>
            <person name="Naumann U."/>
            <person name="Petersen F."/>
            <person name="Wong J."/>
        </authorList>
    </citation>
    <scope>NUCLEOTIDE SEQUENCE</scope>
    <source>
        <strain evidence="1">GSM-AAB239-AS_SAM_17_03QT</strain>
        <tissue evidence="1">Leaf</tissue>
    </source>
</reference>
<protein>
    <submittedName>
        <fullName evidence="1">RGG repeats nuclear RNA binding protein A-like</fullName>
    </submittedName>
</protein>
<evidence type="ECO:0000313" key="2">
    <source>
        <dbReference type="Proteomes" id="UP001140949"/>
    </source>
</evidence>
<sequence length="65" mass="7537">MMARSRMEKVSLQKEFERVTVHHDNLSVVVDEVVMLMWKERLPVTLNALQGEFMSVGVDMDVGMR</sequence>
<dbReference type="EMBL" id="JANAVB010007798">
    <property type="protein sequence ID" value="KAJ6842307.1"/>
    <property type="molecule type" value="Genomic_DNA"/>
</dbReference>
<reference evidence="1" key="1">
    <citation type="journal article" date="2023" name="GigaByte">
        <title>Genome assembly of the bearded iris, Iris pallida Lam.</title>
        <authorList>
            <person name="Bruccoleri R.E."/>
            <person name="Oakeley E.J."/>
            <person name="Faust A.M.E."/>
            <person name="Altorfer M."/>
            <person name="Dessus-Babus S."/>
            <person name="Burckhardt D."/>
            <person name="Oertli M."/>
            <person name="Naumann U."/>
            <person name="Petersen F."/>
            <person name="Wong J."/>
        </authorList>
    </citation>
    <scope>NUCLEOTIDE SEQUENCE</scope>
    <source>
        <strain evidence="1">GSM-AAB239-AS_SAM_17_03QT</strain>
    </source>
</reference>
<organism evidence="1 2">
    <name type="scientific">Iris pallida</name>
    <name type="common">Sweet iris</name>
    <dbReference type="NCBI Taxonomy" id="29817"/>
    <lineage>
        <taxon>Eukaryota</taxon>
        <taxon>Viridiplantae</taxon>
        <taxon>Streptophyta</taxon>
        <taxon>Embryophyta</taxon>
        <taxon>Tracheophyta</taxon>
        <taxon>Spermatophyta</taxon>
        <taxon>Magnoliopsida</taxon>
        <taxon>Liliopsida</taxon>
        <taxon>Asparagales</taxon>
        <taxon>Iridaceae</taxon>
        <taxon>Iridoideae</taxon>
        <taxon>Irideae</taxon>
        <taxon>Iris</taxon>
    </lineage>
</organism>
<evidence type="ECO:0000313" key="1">
    <source>
        <dbReference type="EMBL" id="KAJ6842307.1"/>
    </source>
</evidence>
<proteinExistence type="predicted"/>
<dbReference type="Proteomes" id="UP001140949">
    <property type="component" value="Unassembled WGS sequence"/>
</dbReference>
<keyword evidence="2" id="KW-1185">Reference proteome</keyword>
<name>A0AAX6HP12_IRIPA</name>
<gene>
    <name evidence="1" type="ORF">M6B38_302935</name>
</gene>
<comment type="caution">
    <text evidence="1">The sequence shown here is derived from an EMBL/GenBank/DDBJ whole genome shotgun (WGS) entry which is preliminary data.</text>
</comment>